<evidence type="ECO:0008006" key="4">
    <source>
        <dbReference type="Google" id="ProtNLM"/>
    </source>
</evidence>
<feature type="transmembrane region" description="Helical" evidence="1">
    <location>
        <begin position="258"/>
        <end position="281"/>
    </location>
</feature>
<gene>
    <name evidence="2" type="ORF">ACFSBW_15055</name>
</gene>
<dbReference type="EMBL" id="JBHUDM010000004">
    <property type="protein sequence ID" value="MFD1643192.1"/>
    <property type="molecule type" value="Genomic_DNA"/>
</dbReference>
<feature type="transmembrane region" description="Helical" evidence="1">
    <location>
        <begin position="352"/>
        <end position="375"/>
    </location>
</feature>
<sequence length="380" mass="39609">MASTIWLVVWQLAVLVGITRRSSVTLGLFGFVFHMVFGKAYSLIPSYFDRELAVPQAPALHLPLAVVGTAMLTVAPLSDRLASVGAVLWTAGVCIFLGILGWTLRDNPTGRETGTGEHNAERRSVDRMANAVLPIALAYLAVGTYGLLATQLPLPTGFDGSVQRLSHLLAAGTTGLLVFGIGFRLLPRFLGATPPEWLVALVLSTGVLGPGLIAAGLPSGRLLLVGALFETVALTGFAAGFGWLFYRSERRRIGLHGVLGGALAGLALVGLGGLFALAPGYRSTLLVTAHYRLAILGFLGLTIAGIGFQFYPPGITRVPAAGDRFATGVLVALAGGLAVEVSGYLIDTESLVIVGQTLGVAGAIGYAYLLIGLFFRQAAQ</sequence>
<dbReference type="Proteomes" id="UP001597052">
    <property type="component" value="Unassembled WGS sequence"/>
</dbReference>
<feature type="transmembrane region" description="Helical" evidence="1">
    <location>
        <begin position="168"/>
        <end position="186"/>
    </location>
</feature>
<name>A0ABD6DAE4_9EURY</name>
<dbReference type="RefSeq" id="WP_256396286.1">
    <property type="nucleotide sequence ID" value="NZ_JANHDJ010000004.1"/>
</dbReference>
<feature type="transmembrane region" description="Helical" evidence="1">
    <location>
        <begin position="325"/>
        <end position="346"/>
    </location>
</feature>
<feature type="transmembrane region" description="Helical" evidence="1">
    <location>
        <begin position="31"/>
        <end position="48"/>
    </location>
</feature>
<evidence type="ECO:0000313" key="2">
    <source>
        <dbReference type="EMBL" id="MFD1643192.1"/>
    </source>
</evidence>
<feature type="transmembrane region" description="Helical" evidence="1">
    <location>
        <begin position="198"/>
        <end position="217"/>
    </location>
</feature>
<proteinExistence type="predicted"/>
<dbReference type="AlphaFoldDB" id="A0ABD6DAE4"/>
<evidence type="ECO:0000256" key="1">
    <source>
        <dbReference type="SAM" id="Phobius"/>
    </source>
</evidence>
<keyword evidence="1" id="KW-0812">Transmembrane</keyword>
<feature type="transmembrane region" description="Helical" evidence="1">
    <location>
        <begin position="84"/>
        <end position="104"/>
    </location>
</feature>
<evidence type="ECO:0000313" key="3">
    <source>
        <dbReference type="Proteomes" id="UP001597052"/>
    </source>
</evidence>
<feature type="transmembrane region" description="Helical" evidence="1">
    <location>
        <begin position="128"/>
        <end position="148"/>
    </location>
</feature>
<organism evidence="2 3">
    <name type="scientific">Halohasta litorea</name>
    <dbReference type="NCBI Taxonomy" id="869891"/>
    <lineage>
        <taxon>Archaea</taxon>
        <taxon>Methanobacteriati</taxon>
        <taxon>Methanobacteriota</taxon>
        <taxon>Stenosarchaea group</taxon>
        <taxon>Halobacteria</taxon>
        <taxon>Halobacteriales</taxon>
        <taxon>Haloferacaceae</taxon>
        <taxon>Halohasta</taxon>
    </lineage>
</organism>
<accession>A0ABD6DAE4</accession>
<keyword evidence="1" id="KW-1133">Transmembrane helix</keyword>
<keyword evidence="3" id="KW-1185">Reference proteome</keyword>
<feature type="transmembrane region" description="Helical" evidence="1">
    <location>
        <begin position="223"/>
        <end position="246"/>
    </location>
</feature>
<protein>
    <recommendedName>
        <fullName evidence="4">Cbb3-type cytochrome c oxidase subunit I</fullName>
    </recommendedName>
</protein>
<comment type="caution">
    <text evidence="2">The sequence shown here is derived from an EMBL/GenBank/DDBJ whole genome shotgun (WGS) entry which is preliminary data.</text>
</comment>
<keyword evidence="1" id="KW-0472">Membrane</keyword>
<reference evidence="2 3" key="1">
    <citation type="journal article" date="2019" name="Int. J. Syst. Evol. Microbiol.">
        <title>The Global Catalogue of Microorganisms (GCM) 10K type strain sequencing project: providing services to taxonomists for standard genome sequencing and annotation.</title>
        <authorList>
            <consortium name="The Broad Institute Genomics Platform"/>
            <consortium name="The Broad Institute Genome Sequencing Center for Infectious Disease"/>
            <person name="Wu L."/>
            <person name="Ma J."/>
        </authorList>
    </citation>
    <scope>NUCLEOTIDE SEQUENCE [LARGE SCALE GENOMIC DNA]</scope>
    <source>
        <strain evidence="2 3">CGMCC 1.10593</strain>
    </source>
</reference>
<feature type="transmembrane region" description="Helical" evidence="1">
    <location>
        <begin position="293"/>
        <end position="313"/>
    </location>
</feature>